<name>A0A2B7WEI9_9EURO</name>
<reference evidence="2 3" key="1">
    <citation type="submission" date="2017-10" db="EMBL/GenBank/DDBJ databases">
        <title>Comparative genomics in systemic dimorphic fungi from Ajellomycetaceae.</title>
        <authorList>
            <person name="Munoz J.F."/>
            <person name="Mcewen J.G."/>
            <person name="Clay O.K."/>
            <person name="Cuomo C.A."/>
        </authorList>
    </citation>
    <scope>NUCLEOTIDE SEQUENCE [LARGE SCALE GENOMIC DNA]</scope>
    <source>
        <strain evidence="2 3">UAMH5409</strain>
    </source>
</reference>
<evidence type="ECO:0000313" key="2">
    <source>
        <dbReference type="EMBL" id="PGG94967.1"/>
    </source>
</evidence>
<dbReference type="EMBL" id="PDNB01000486">
    <property type="protein sequence ID" value="PGG94967.1"/>
    <property type="molecule type" value="Genomic_DNA"/>
</dbReference>
<keyword evidence="3" id="KW-1185">Reference proteome</keyword>
<protein>
    <submittedName>
        <fullName evidence="2">Uncharacterized protein</fullName>
    </submittedName>
</protein>
<evidence type="ECO:0000313" key="3">
    <source>
        <dbReference type="Proteomes" id="UP000223968"/>
    </source>
</evidence>
<accession>A0A2B7WEI9</accession>
<gene>
    <name evidence="2" type="ORF">AJ79_10339</name>
</gene>
<proteinExistence type="predicted"/>
<sequence length="95" mass="10866">MFEADPKDLYRRICQDIKAMLRVDAELAMRTEERDDYRNEWNKGQEELVSLQRQLDAIHTGDGSSQDGAPPKAGRSERIPDPPQFAGKEGDDFKN</sequence>
<organism evidence="2 3">
    <name type="scientific">Helicocarpus griseus UAMH5409</name>
    <dbReference type="NCBI Taxonomy" id="1447875"/>
    <lineage>
        <taxon>Eukaryota</taxon>
        <taxon>Fungi</taxon>
        <taxon>Dikarya</taxon>
        <taxon>Ascomycota</taxon>
        <taxon>Pezizomycotina</taxon>
        <taxon>Eurotiomycetes</taxon>
        <taxon>Eurotiomycetidae</taxon>
        <taxon>Onygenales</taxon>
        <taxon>Ajellomycetaceae</taxon>
        <taxon>Helicocarpus</taxon>
    </lineage>
</organism>
<dbReference type="AlphaFoldDB" id="A0A2B7WEI9"/>
<comment type="caution">
    <text evidence="2">The sequence shown here is derived from an EMBL/GenBank/DDBJ whole genome shotgun (WGS) entry which is preliminary data.</text>
</comment>
<dbReference type="OrthoDB" id="10318442at2759"/>
<feature type="region of interest" description="Disordered" evidence="1">
    <location>
        <begin position="51"/>
        <end position="95"/>
    </location>
</feature>
<evidence type="ECO:0000256" key="1">
    <source>
        <dbReference type="SAM" id="MobiDB-lite"/>
    </source>
</evidence>
<dbReference type="Proteomes" id="UP000223968">
    <property type="component" value="Unassembled WGS sequence"/>
</dbReference>